<comment type="caution">
    <text evidence="3">The sequence shown here is derived from an EMBL/GenBank/DDBJ whole genome shotgun (WGS) entry which is preliminary data.</text>
</comment>
<dbReference type="Proteomes" id="UP000225108">
    <property type="component" value="Unassembled WGS sequence"/>
</dbReference>
<feature type="domain" description="Low molecular weight protein antigen 6 PH" evidence="2">
    <location>
        <begin position="84"/>
        <end position="153"/>
    </location>
</feature>
<gene>
    <name evidence="3" type="ORF">CSW57_08660</name>
</gene>
<dbReference type="InterPro" id="IPR019692">
    <property type="entry name" value="CFP-6_PH"/>
</dbReference>
<evidence type="ECO:0000256" key="1">
    <source>
        <dbReference type="SAM" id="Phobius"/>
    </source>
</evidence>
<dbReference type="EMBL" id="PEBD01000005">
    <property type="protein sequence ID" value="PHV67717.1"/>
    <property type="molecule type" value="Genomic_DNA"/>
</dbReference>
<keyword evidence="1" id="KW-0472">Membrane</keyword>
<organism evidence="3 4">
    <name type="scientific">Williamsia marianensis</name>
    <dbReference type="NCBI Taxonomy" id="85044"/>
    <lineage>
        <taxon>Bacteria</taxon>
        <taxon>Bacillati</taxon>
        <taxon>Actinomycetota</taxon>
        <taxon>Actinomycetes</taxon>
        <taxon>Mycobacteriales</taxon>
        <taxon>Nocardiaceae</taxon>
        <taxon>Williamsia</taxon>
    </lineage>
</organism>
<evidence type="ECO:0000313" key="3">
    <source>
        <dbReference type="EMBL" id="PHV67717.1"/>
    </source>
</evidence>
<protein>
    <recommendedName>
        <fullName evidence="2">Low molecular weight protein antigen 6 PH domain-containing protein</fullName>
    </recommendedName>
</protein>
<evidence type="ECO:0000259" key="2">
    <source>
        <dbReference type="Pfam" id="PF10756"/>
    </source>
</evidence>
<sequence length="165" mass="18497">MRLRSTVTTNTSGSRDEDRWQLVYKPRKSPRYAIVAAAAIIIVFIVIAALLRVSDTGAYFRTSDQVAMALIGCVIGGSLLTLTRARIRVGAEGVAVRNLLQERIFDWSIVRGVWYPDSANWARLELPDDEHVPVLAIQANDGEKAIAAMNEFRALRDRYTRDPEH</sequence>
<keyword evidence="1" id="KW-0812">Transmembrane</keyword>
<accession>A0A2G3PPF6</accession>
<keyword evidence="1" id="KW-1133">Transmembrane helix</keyword>
<feature type="transmembrane region" description="Helical" evidence="1">
    <location>
        <begin position="32"/>
        <end position="53"/>
    </location>
</feature>
<name>A0A2G3PPF6_WILMA</name>
<proteinExistence type="predicted"/>
<evidence type="ECO:0000313" key="4">
    <source>
        <dbReference type="Proteomes" id="UP000225108"/>
    </source>
</evidence>
<dbReference type="Pfam" id="PF10756">
    <property type="entry name" value="bPH_6"/>
    <property type="match status" value="1"/>
</dbReference>
<feature type="transmembrane region" description="Helical" evidence="1">
    <location>
        <begin position="65"/>
        <end position="82"/>
    </location>
</feature>
<reference evidence="3 4" key="1">
    <citation type="submission" date="2017-10" db="EMBL/GenBank/DDBJ databases">
        <title>The draft genome sequence of Williamsia sp. BULT 1.1 isolated from the semi-arid grassland soils from South Africa.</title>
        <authorList>
            <person name="Kabwe M.H."/>
            <person name="Govender N."/>
            <person name="Mutseka Lunga P."/>
            <person name="Vikram S."/>
            <person name="Makhalanyane T.P."/>
        </authorList>
    </citation>
    <scope>NUCLEOTIDE SEQUENCE [LARGE SCALE GENOMIC DNA]</scope>
    <source>
        <strain evidence="3 4">BULT 1.1</strain>
    </source>
</reference>
<dbReference type="AlphaFoldDB" id="A0A2G3PPF6"/>